<evidence type="ECO:0000256" key="3">
    <source>
        <dbReference type="ARBA" id="ARBA00049244"/>
    </source>
</evidence>
<dbReference type="EMBL" id="JAFKCV010000002">
    <property type="protein sequence ID" value="MBN7824478.1"/>
    <property type="molecule type" value="Genomic_DNA"/>
</dbReference>
<dbReference type="Gene3D" id="3.40.50.300">
    <property type="entry name" value="P-loop containing nucleotide triphosphate hydrolases"/>
    <property type="match status" value="1"/>
</dbReference>
<dbReference type="Proteomes" id="UP000664654">
    <property type="component" value="Unassembled WGS sequence"/>
</dbReference>
<evidence type="ECO:0000256" key="2">
    <source>
        <dbReference type="ARBA" id="ARBA00022932"/>
    </source>
</evidence>
<evidence type="ECO:0000256" key="1">
    <source>
        <dbReference type="ARBA" id="ARBA00012417"/>
    </source>
</evidence>
<evidence type="ECO:0000313" key="5">
    <source>
        <dbReference type="Proteomes" id="UP000664654"/>
    </source>
</evidence>
<dbReference type="InterPro" id="IPR027417">
    <property type="entry name" value="P-loop_NTPase"/>
</dbReference>
<protein>
    <recommendedName>
        <fullName evidence="1">DNA-directed DNA polymerase</fullName>
        <ecNumber evidence="1">2.7.7.7</ecNumber>
    </recommendedName>
</protein>
<keyword evidence="2" id="KW-0239">DNA-directed DNA polymerase</keyword>
<comment type="catalytic activity">
    <reaction evidence="3">
        <text>DNA(n) + a 2'-deoxyribonucleoside 5'-triphosphate = DNA(n+1) + diphosphate</text>
        <dbReference type="Rhea" id="RHEA:22508"/>
        <dbReference type="Rhea" id="RHEA-COMP:17339"/>
        <dbReference type="Rhea" id="RHEA-COMP:17340"/>
        <dbReference type="ChEBI" id="CHEBI:33019"/>
        <dbReference type="ChEBI" id="CHEBI:61560"/>
        <dbReference type="ChEBI" id="CHEBI:173112"/>
        <dbReference type="EC" id="2.7.7.7"/>
    </reaction>
</comment>
<dbReference type="PANTHER" id="PTHR11669:SF8">
    <property type="entry name" value="DNA POLYMERASE III SUBUNIT DELTA"/>
    <property type="match status" value="1"/>
</dbReference>
<proteinExistence type="predicted"/>
<dbReference type="InterPro" id="IPR004622">
    <property type="entry name" value="DNA_pol_HolB"/>
</dbReference>
<dbReference type="Pfam" id="PF13177">
    <property type="entry name" value="DNA_pol3_delta2"/>
    <property type="match status" value="1"/>
</dbReference>
<dbReference type="AlphaFoldDB" id="A0A939DKM9"/>
<name>A0A939DKM9_9ALTE</name>
<dbReference type="GO" id="GO:0009360">
    <property type="term" value="C:DNA polymerase III complex"/>
    <property type="evidence" value="ECO:0007669"/>
    <property type="project" value="TreeGrafter"/>
</dbReference>
<sequence>MHHGLLLIGPQGLGKAELTREIGAHLLCRQANEKICGQCQACQLFRAGSHPDFYQVQSDKQIGVDEIRDAIEKLSSKAQLSGAKVLIIHQADSMTESAANALLKTLEEPTDQTYILLTTARPQRLLPTILSRCEKLTLPRPSQEQTRQWLSAEHAGPIEPELLSLYAASPLRLSMLLREEPELSYARFNQQLEQLTLGQLDALQMATQWQEQPARLIAWLQHWLVASIQQGRYNVDQLWALSHEALGAGRYVSNPGLNKILLLAQLLGPIQQLEEAQE</sequence>
<dbReference type="SUPFAM" id="SSF52540">
    <property type="entry name" value="P-loop containing nucleoside triphosphate hydrolases"/>
    <property type="match status" value="1"/>
</dbReference>
<keyword evidence="5" id="KW-1185">Reference proteome</keyword>
<keyword evidence="4" id="KW-0548">Nucleotidyltransferase</keyword>
<dbReference type="NCBIfam" id="TIGR00678">
    <property type="entry name" value="holB"/>
    <property type="match status" value="1"/>
</dbReference>
<dbReference type="GO" id="GO:0003887">
    <property type="term" value="F:DNA-directed DNA polymerase activity"/>
    <property type="evidence" value="ECO:0007669"/>
    <property type="project" value="UniProtKB-KW"/>
</dbReference>
<reference evidence="4" key="1">
    <citation type="submission" date="2021-03" db="EMBL/GenBank/DDBJ databases">
        <title>novel species isolated from a fishpond in China.</title>
        <authorList>
            <person name="Lu H."/>
            <person name="Cai Z."/>
        </authorList>
    </citation>
    <scope>NUCLEOTIDE SEQUENCE</scope>
    <source>
        <strain evidence="4">JCM 30855</strain>
    </source>
</reference>
<accession>A0A939DKM9</accession>
<dbReference type="InterPro" id="IPR050238">
    <property type="entry name" value="DNA_Rep/Repair_Clamp_Loader"/>
</dbReference>
<dbReference type="PANTHER" id="PTHR11669">
    <property type="entry name" value="REPLICATION FACTOR C / DNA POLYMERASE III GAMMA-TAU SUBUNIT"/>
    <property type="match status" value="1"/>
</dbReference>
<dbReference type="GO" id="GO:0006261">
    <property type="term" value="P:DNA-templated DNA replication"/>
    <property type="evidence" value="ECO:0007669"/>
    <property type="project" value="TreeGrafter"/>
</dbReference>
<keyword evidence="4" id="KW-0808">Transferase</keyword>
<comment type="caution">
    <text evidence="4">The sequence shown here is derived from an EMBL/GenBank/DDBJ whole genome shotgun (WGS) entry which is preliminary data.</text>
</comment>
<dbReference type="GO" id="GO:0008408">
    <property type="term" value="F:3'-5' exonuclease activity"/>
    <property type="evidence" value="ECO:0007669"/>
    <property type="project" value="InterPro"/>
</dbReference>
<organism evidence="4 5">
    <name type="scientific">Bowmanella dokdonensis</name>
    <dbReference type="NCBI Taxonomy" id="751969"/>
    <lineage>
        <taxon>Bacteria</taxon>
        <taxon>Pseudomonadati</taxon>
        <taxon>Pseudomonadota</taxon>
        <taxon>Gammaproteobacteria</taxon>
        <taxon>Alteromonadales</taxon>
        <taxon>Alteromonadaceae</taxon>
        <taxon>Bowmanella</taxon>
    </lineage>
</organism>
<gene>
    <name evidence="4" type="primary">holB</name>
    <name evidence="4" type="ORF">J0A66_04485</name>
</gene>
<evidence type="ECO:0000313" key="4">
    <source>
        <dbReference type="EMBL" id="MBN7824478.1"/>
    </source>
</evidence>
<dbReference type="EC" id="2.7.7.7" evidence="1"/>